<reference evidence="1" key="1">
    <citation type="submission" date="2021-04" db="EMBL/GenBank/DDBJ databases">
        <title>Complete genome sequence of the type strain Clostridium beijerinckii NRRL B-598.</title>
        <authorList>
            <person name="Sedlar K."/>
            <person name="Branska B."/>
            <person name="Bezdicek M."/>
            <person name="Nykrynova M."/>
            <person name="Lengerova M."/>
            <person name="Skutkova H."/>
            <person name="Patakova P."/>
        </authorList>
    </citation>
    <scope>NUCLEOTIDE SEQUENCE</scope>
    <source>
        <strain evidence="1">DSM 791</strain>
    </source>
</reference>
<evidence type="ECO:0000313" key="1">
    <source>
        <dbReference type="EMBL" id="QUN33183.1"/>
    </source>
</evidence>
<proteinExistence type="predicted"/>
<sequence>MTEGKTSRKDFDDQTRVDVYIAYKLSILLQCKTITDGTYYGDDSSEYWNIIFDKGEPSLADDLETEFLGDGDGKVKIIRRMALEELKLIR</sequence>
<name>A0AB74V9R8_CLOBE</name>
<dbReference type="Proteomes" id="UP000679373">
    <property type="component" value="Chromosome"/>
</dbReference>
<protein>
    <submittedName>
        <fullName evidence="1">Uncharacterized protein</fullName>
    </submittedName>
</protein>
<dbReference type="EMBL" id="CP073653">
    <property type="protein sequence ID" value="QUN33183.1"/>
    <property type="molecule type" value="Genomic_DNA"/>
</dbReference>
<organism evidence="1 2">
    <name type="scientific">Clostridium beijerinckii</name>
    <name type="common">Clostridium MP</name>
    <dbReference type="NCBI Taxonomy" id="1520"/>
    <lineage>
        <taxon>Bacteria</taxon>
        <taxon>Bacillati</taxon>
        <taxon>Bacillota</taxon>
        <taxon>Clostridia</taxon>
        <taxon>Eubacteriales</taxon>
        <taxon>Clostridiaceae</taxon>
        <taxon>Clostridium</taxon>
    </lineage>
</organism>
<evidence type="ECO:0000313" key="2">
    <source>
        <dbReference type="Proteomes" id="UP000679373"/>
    </source>
</evidence>
<dbReference type="GeneID" id="66345733"/>
<accession>A0AB74V9R8</accession>
<gene>
    <name evidence="1" type="ORF">KEC93_14380</name>
</gene>
<keyword evidence="2" id="KW-1185">Reference proteome</keyword>
<dbReference type="AlphaFoldDB" id="A0AB74V9R8"/>
<dbReference type="RefSeq" id="WP_077869194.1">
    <property type="nucleotide sequence ID" value="NZ_BKAK01000025.1"/>
</dbReference>